<name>A0A1E3ADF1_9FIRM</name>
<reference evidence="3 6" key="3">
    <citation type="submission" date="2016-08" db="EMBL/GenBank/DDBJ databases">
        <authorList>
            <person name="Seilhamer J.J."/>
        </authorList>
    </citation>
    <scope>NUCLEOTIDE SEQUENCE [LARGE SCALE GENOMIC DNA]</scope>
    <source>
        <strain evidence="3 6">NML150140-1</strain>
    </source>
</reference>
<gene>
    <name evidence="3" type="ORF">BEI59_00750</name>
    <name evidence="2" type="ORF">BEI61_02654</name>
    <name evidence="4" type="ORF">BEI63_05300</name>
</gene>
<comment type="caution">
    <text evidence="2">The sequence shown here is derived from an EMBL/GenBank/DDBJ whole genome shotgun (WGS) entry which is preliminary data.</text>
</comment>
<evidence type="ECO:0000259" key="1">
    <source>
        <dbReference type="Pfam" id="PF06283"/>
    </source>
</evidence>
<dbReference type="PATRIC" id="fig|1432052.4.peg.2963"/>
<dbReference type="OrthoDB" id="9785923at2"/>
<dbReference type="InterPro" id="IPR029062">
    <property type="entry name" value="Class_I_gatase-like"/>
</dbReference>
<dbReference type="PANTHER" id="PTHR40469">
    <property type="entry name" value="SECRETED GLYCOSYL HYDROLASE"/>
    <property type="match status" value="1"/>
</dbReference>
<dbReference type="Proteomes" id="UP000094271">
    <property type="component" value="Unassembled WGS sequence"/>
</dbReference>
<dbReference type="RefSeq" id="WP_009252480.1">
    <property type="nucleotide sequence ID" value="NZ_BAABXS010000001.1"/>
</dbReference>
<dbReference type="AlphaFoldDB" id="A0A1E3ADF1"/>
<evidence type="ECO:0000313" key="3">
    <source>
        <dbReference type="EMBL" id="ODR55728.1"/>
    </source>
</evidence>
<protein>
    <submittedName>
        <fullName evidence="2">Trehalose utilization</fullName>
    </submittedName>
</protein>
<dbReference type="EMBL" id="MCGH01000002">
    <property type="protein sequence ID" value="ODM06764.1"/>
    <property type="molecule type" value="Genomic_DNA"/>
</dbReference>
<organism evidence="2 5">
    <name type="scientific">Eisenbergiella tayi</name>
    <dbReference type="NCBI Taxonomy" id="1432052"/>
    <lineage>
        <taxon>Bacteria</taxon>
        <taxon>Bacillati</taxon>
        <taxon>Bacillota</taxon>
        <taxon>Clostridia</taxon>
        <taxon>Lachnospirales</taxon>
        <taxon>Lachnospiraceae</taxon>
        <taxon>Eisenbergiella</taxon>
    </lineage>
</organism>
<evidence type="ECO:0000313" key="5">
    <source>
        <dbReference type="Proteomes" id="UP000094067"/>
    </source>
</evidence>
<dbReference type="Proteomes" id="UP000094067">
    <property type="component" value="Unassembled WGS sequence"/>
</dbReference>
<keyword evidence="7" id="KW-1185">Reference proteome</keyword>
<evidence type="ECO:0000313" key="4">
    <source>
        <dbReference type="EMBL" id="ODR59944.1"/>
    </source>
</evidence>
<dbReference type="SUPFAM" id="SSF52317">
    <property type="entry name" value="Class I glutamine amidotransferase-like"/>
    <property type="match status" value="1"/>
</dbReference>
<reference evidence="4 7" key="2">
    <citation type="submission" date="2016-08" db="EMBL/GenBank/DDBJ databases">
        <title>Characterization of Isolates of Eisenbergiella tayi Derived from Blood Cultures, Using Whole Genome Sequencing.</title>
        <authorList>
            <person name="Bernier A.-M."/>
            <person name="Burdz T."/>
            <person name="Wiebe D."/>
            <person name="Bernard K."/>
        </authorList>
    </citation>
    <scope>NUCLEOTIDE SEQUENCE [LARGE SCALE GENOMIC DNA]</scope>
    <source>
        <strain evidence="4 7">NML120146</strain>
    </source>
</reference>
<sequence>MTDTKKVLIFKGGWDGHEPDLIAERFAGIMEKNGYSCVIYDNQEVMLDLELVMSQDLIIPCWTMGEIDTKVRENIVKAVAAGTGLAGCHGGMCDAFRNDVEWQFMTGGQWVSHPGGDGISYEVNIRKGSSPIVEGLEDFPVCSEQYYLHVDPAVEVLATTRFPVVPYYHISNKVVDMPVAWTKFWGNGRVFYNSLGHHDDVFDKSPSAQILMERGMLWAAEGKQYAAEHGLTTERFENTAKMY</sequence>
<dbReference type="EMBL" id="MEHA01000001">
    <property type="protein sequence ID" value="ODR55728.1"/>
    <property type="molecule type" value="Genomic_DNA"/>
</dbReference>
<dbReference type="Gene3D" id="3.40.50.880">
    <property type="match status" value="1"/>
</dbReference>
<reference evidence="2 5" key="1">
    <citation type="submission" date="2016-07" db="EMBL/GenBank/DDBJ databases">
        <title>Characterization of isolates of Eisenbergiella tayi derived from blood cultures, using whole genome sequencing.</title>
        <authorList>
            <person name="Burdz T."/>
            <person name="Wiebe D."/>
            <person name="Huynh C."/>
            <person name="Bernard K."/>
        </authorList>
    </citation>
    <scope>NUCLEOTIDE SEQUENCE [LARGE SCALE GENOMIC DNA]</scope>
    <source>
        <strain evidence="2 5">NML 110608</strain>
    </source>
</reference>
<proteinExistence type="predicted"/>
<evidence type="ECO:0000313" key="6">
    <source>
        <dbReference type="Proteomes" id="UP000094271"/>
    </source>
</evidence>
<evidence type="ECO:0000313" key="2">
    <source>
        <dbReference type="EMBL" id="ODM06764.1"/>
    </source>
</evidence>
<feature type="domain" description="ThuA-like" evidence="1">
    <location>
        <begin position="6"/>
        <end position="219"/>
    </location>
</feature>
<dbReference type="PANTHER" id="PTHR40469:SF2">
    <property type="entry name" value="GALACTOSE-BINDING DOMAIN-LIKE SUPERFAMILY PROTEIN"/>
    <property type="match status" value="1"/>
</dbReference>
<dbReference type="InterPro" id="IPR029010">
    <property type="entry name" value="ThuA-like"/>
</dbReference>
<accession>A0A1E3ADF1</accession>
<dbReference type="Pfam" id="PF06283">
    <property type="entry name" value="ThuA"/>
    <property type="match status" value="1"/>
</dbReference>
<evidence type="ECO:0000313" key="7">
    <source>
        <dbReference type="Proteomes" id="UP000094869"/>
    </source>
</evidence>
<dbReference type="EMBL" id="MEHD01000013">
    <property type="protein sequence ID" value="ODR59944.1"/>
    <property type="molecule type" value="Genomic_DNA"/>
</dbReference>
<dbReference type="Proteomes" id="UP000094869">
    <property type="component" value="Unassembled WGS sequence"/>
</dbReference>